<dbReference type="Gramene" id="rna-gnl|WGS:JABURB|Cocit.L4778.1">
    <property type="protein sequence ID" value="cds-KAF7850980.1"/>
    <property type="gene ID" value="gene-BT93_L4778"/>
</dbReference>
<evidence type="ECO:0000259" key="15">
    <source>
        <dbReference type="PROSITE" id="PS51847"/>
    </source>
</evidence>
<feature type="domain" description="C2" evidence="14">
    <location>
        <begin position="240"/>
        <end position="363"/>
    </location>
</feature>
<dbReference type="PANTHER" id="PTHR10774:SF62">
    <property type="entry name" value="SYNAPTOTAGMIN-3"/>
    <property type="match status" value="1"/>
</dbReference>
<feature type="domain" description="C2" evidence="14">
    <location>
        <begin position="405"/>
        <end position="526"/>
    </location>
</feature>
<evidence type="ECO:0000256" key="5">
    <source>
        <dbReference type="ARBA" id="ARBA00022692"/>
    </source>
</evidence>
<gene>
    <name evidence="16" type="ORF">BT93_L4778</name>
</gene>
<dbReference type="InterPro" id="IPR000008">
    <property type="entry name" value="C2_dom"/>
</dbReference>
<dbReference type="Gene3D" id="2.60.40.150">
    <property type="entry name" value="C2 domain"/>
    <property type="match status" value="2"/>
</dbReference>
<organism evidence="16 17">
    <name type="scientific">Corymbia citriodora subsp. variegata</name>
    <dbReference type="NCBI Taxonomy" id="360336"/>
    <lineage>
        <taxon>Eukaryota</taxon>
        <taxon>Viridiplantae</taxon>
        <taxon>Streptophyta</taxon>
        <taxon>Embryophyta</taxon>
        <taxon>Tracheophyta</taxon>
        <taxon>Spermatophyta</taxon>
        <taxon>Magnoliopsida</taxon>
        <taxon>eudicotyledons</taxon>
        <taxon>Gunneridae</taxon>
        <taxon>Pentapetalae</taxon>
        <taxon>rosids</taxon>
        <taxon>malvids</taxon>
        <taxon>Myrtales</taxon>
        <taxon>Myrtaceae</taxon>
        <taxon>Myrtoideae</taxon>
        <taxon>Eucalypteae</taxon>
        <taxon>Corymbia</taxon>
    </lineage>
</organism>
<dbReference type="Pfam" id="PF17047">
    <property type="entry name" value="SMP_LBD"/>
    <property type="match status" value="1"/>
</dbReference>
<dbReference type="PANTHER" id="PTHR10774">
    <property type="entry name" value="EXTENDED SYNAPTOTAGMIN-RELATED"/>
    <property type="match status" value="1"/>
</dbReference>
<evidence type="ECO:0000256" key="3">
    <source>
        <dbReference type="ARBA" id="ARBA00006996"/>
    </source>
</evidence>
<keyword evidence="11" id="KW-0446">Lipid-binding</keyword>
<evidence type="ECO:0000256" key="7">
    <source>
        <dbReference type="ARBA" id="ARBA00022737"/>
    </source>
</evidence>
<dbReference type="PROSITE" id="PS50004">
    <property type="entry name" value="C2"/>
    <property type="match status" value="2"/>
</dbReference>
<dbReference type="InterPro" id="IPR035892">
    <property type="entry name" value="C2_domain_sf"/>
</dbReference>
<dbReference type="FunFam" id="2.60.40.150:FF:000066">
    <property type="entry name" value="Extended synaptotagmin-2"/>
    <property type="match status" value="1"/>
</dbReference>
<evidence type="ECO:0000256" key="11">
    <source>
        <dbReference type="ARBA" id="ARBA00023121"/>
    </source>
</evidence>
<keyword evidence="17" id="KW-1185">Reference proteome</keyword>
<dbReference type="Proteomes" id="UP000806378">
    <property type="component" value="Unassembled WGS sequence"/>
</dbReference>
<dbReference type="CDD" id="cd21677">
    <property type="entry name" value="SMP_SYT"/>
    <property type="match status" value="1"/>
</dbReference>
<dbReference type="PROSITE" id="PS51847">
    <property type="entry name" value="SMP"/>
    <property type="match status" value="1"/>
</dbReference>
<dbReference type="GO" id="GO:0005783">
    <property type="term" value="C:endoplasmic reticulum"/>
    <property type="evidence" value="ECO:0007669"/>
    <property type="project" value="TreeGrafter"/>
</dbReference>
<keyword evidence="12 13" id="KW-0472">Membrane</keyword>
<evidence type="ECO:0008006" key="18">
    <source>
        <dbReference type="Google" id="ProtNLM"/>
    </source>
</evidence>
<dbReference type="Pfam" id="PF00168">
    <property type="entry name" value="C2"/>
    <property type="match status" value="2"/>
</dbReference>
<dbReference type="InterPro" id="IPR045050">
    <property type="entry name" value="Synaptotagmin_plant"/>
</dbReference>
<evidence type="ECO:0000313" key="17">
    <source>
        <dbReference type="Proteomes" id="UP000806378"/>
    </source>
</evidence>
<keyword evidence="10" id="KW-0445">Lipid transport</keyword>
<dbReference type="PRINTS" id="PR00360">
    <property type="entry name" value="C2DOMAIN"/>
</dbReference>
<comment type="similarity">
    <text evidence="3">Belongs to the synaptotagmin family.</text>
</comment>
<dbReference type="EMBL" id="MU089570">
    <property type="protein sequence ID" value="KAF7850980.1"/>
    <property type="molecule type" value="Genomic_DNA"/>
</dbReference>
<keyword evidence="4" id="KW-0813">Transport</keyword>
<evidence type="ECO:0000256" key="6">
    <source>
        <dbReference type="ARBA" id="ARBA00022723"/>
    </source>
</evidence>
<dbReference type="GO" id="GO:0008289">
    <property type="term" value="F:lipid binding"/>
    <property type="evidence" value="ECO:0007669"/>
    <property type="project" value="UniProtKB-KW"/>
</dbReference>
<dbReference type="InterPro" id="IPR039010">
    <property type="entry name" value="Synaptotagmin_SMP"/>
</dbReference>
<evidence type="ECO:0000259" key="14">
    <source>
        <dbReference type="PROSITE" id="PS50004"/>
    </source>
</evidence>
<dbReference type="AlphaFoldDB" id="A0A8T0CU10"/>
<comment type="cofactor">
    <cofactor evidence="1">
        <name>Ca(2+)</name>
        <dbReference type="ChEBI" id="CHEBI:29108"/>
    </cofactor>
</comment>
<accession>A0A8T0CU10</accession>
<dbReference type="GO" id="GO:0016020">
    <property type="term" value="C:membrane"/>
    <property type="evidence" value="ECO:0007669"/>
    <property type="project" value="UniProtKB-SubCell"/>
</dbReference>
<evidence type="ECO:0000256" key="2">
    <source>
        <dbReference type="ARBA" id="ARBA00004167"/>
    </source>
</evidence>
<protein>
    <recommendedName>
        <fullName evidence="18">Synaptotagmin-3</fullName>
    </recommendedName>
</protein>
<feature type="domain" description="SMP-LTD" evidence="15">
    <location>
        <begin position="67"/>
        <end position="249"/>
    </location>
</feature>
<evidence type="ECO:0000256" key="4">
    <source>
        <dbReference type="ARBA" id="ARBA00022448"/>
    </source>
</evidence>
<evidence type="ECO:0000256" key="9">
    <source>
        <dbReference type="ARBA" id="ARBA00022989"/>
    </source>
</evidence>
<keyword evidence="7" id="KW-0677">Repeat</keyword>
<keyword evidence="5 13" id="KW-0812">Transmembrane</keyword>
<dbReference type="InterPro" id="IPR031468">
    <property type="entry name" value="SMP_LBD"/>
</dbReference>
<comment type="subcellular location">
    <subcellularLocation>
        <location evidence="2">Membrane</location>
        <topology evidence="2">Single-pass membrane protein</topology>
    </subcellularLocation>
</comment>
<keyword evidence="9 13" id="KW-1133">Transmembrane helix</keyword>
<evidence type="ECO:0000313" key="16">
    <source>
        <dbReference type="EMBL" id="KAF7850980.1"/>
    </source>
</evidence>
<comment type="caution">
    <text evidence="16">The sequence shown here is derived from an EMBL/GenBank/DDBJ whole genome shotgun (WGS) entry which is preliminary data.</text>
</comment>
<name>A0A8T0CU10_CORYI</name>
<proteinExistence type="inferred from homology"/>
<reference evidence="16" key="1">
    <citation type="submission" date="2020-05" db="EMBL/GenBank/DDBJ databases">
        <title>WGS assembly of Corymbia citriodora subspecies variegata.</title>
        <authorList>
            <person name="Barry K."/>
            <person name="Hundley H."/>
            <person name="Shu S."/>
            <person name="Jenkins J."/>
            <person name="Grimwood J."/>
            <person name="Baten A."/>
        </authorList>
    </citation>
    <scope>NUCLEOTIDE SEQUENCE</scope>
    <source>
        <strain evidence="16">CV2-018</strain>
    </source>
</reference>
<evidence type="ECO:0000256" key="13">
    <source>
        <dbReference type="SAM" id="Phobius"/>
    </source>
</evidence>
<keyword evidence="6" id="KW-0479">Metal-binding</keyword>
<evidence type="ECO:0000256" key="8">
    <source>
        <dbReference type="ARBA" id="ARBA00022837"/>
    </source>
</evidence>
<keyword evidence="8" id="KW-0106">Calcium</keyword>
<sequence>MGFLSTIFGILGFAIGLPLGLIVGFYLFVYSQPKDVEELVIKPLHELDTSALQEILPEIPLWIKSPDYDRVDWLNKFILDMWPYLDKAICSNIRSTAEPMFAEYIGKYKIEAIEFEKLSLGTLPLTVHGMKVYETNEKELVMEPVIKWAGNPNIILSVRVLSLHIKIQLVDLQIFMAPRIKLKPLVPTFPCFTNIIVSLMEKPHVDFGMKFLGGDIMSIPGLYRFVQETIKKQIANMYLWPQTLEIPILDASTVAVKKPVGILHVKVVRAMKLLKMDFLGASDPYVKLKLSADRLPAKKTSIIRKNLNPEWNENFKLIVKDPQTQILHLQVYDWDKVGAHDRLGMQLVPLNLLKPHEKKEFVLDLMKHTDISDHQDKKKRGQLVVELTFVPFKEESGIFNGLPNGYGKVESGVDKVSDDDALSGAGLLSVIVQGAEDVEGERHNNPYALVIFRGEKKKTKMLRKTRDPLWNEEFQFMLDEPPLHDKIYIAVMSKRTSISFRSKESLGHVQINLNDVVHNGRINEKYHLIDSKNGLIHVEIRWTTV</sequence>
<dbReference type="OrthoDB" id="67700at2759"/>
<feature type="transmembrane region" description="Helical" evidence="13">
    <location>
        <begin position="7"/>
        <end position="29"/>
    </location>
</feature>
<dbReference type="GO" id="GO:0046872">
    <property type="term" value="F:metal ion binding"/>
    <property type="evidence" value="ECO:0007669"/>
    <property type="project" value="UniProtKB-KW"/>
</dbReference>
<evidence type="ECO:0000256" key="10">
    <source>
        <dbReference type="ARBA" id="ARBA00023055"/>
    </source>
</evidence>
<dbReference type="FunFam" id="2.60.40.150:FF:000102">
    <property type="entry name" value="Synaptotagmin-2 isoform A"/>
    <property type="match status" value="1"/>
</dbReference>
<evidence type="ECO:0000256" key="12">
    <source>
        <dbReference type="ARBA" id="ARBA00023136"/>
    </source>
</evidence>
<dbReference type="SUPFAM" id="SSF49562">
    <property type="entry name" value="C2 domain (Calcium/lipid-binding domain, CaLB)"/>
    <property type="match status" value="2"/>
</dbReference>
<dbReference type="SMART" id="SM00239">
    <property type="entry name" value="C2"/>
    <property type="match status" value="2"/>
</dbReference>
<dbReference type="GO" id="GO:0006869">
    <property type="term" value="P:lipid transport"/>
    <property type="evidence" value="ECO:0007669"/>
    <property type="project" value="UniProtKB-KW"/>
</dbReference>
<evidence type="ECO:0000256" key="1">
    <source>
        <dbReference type="ARBA" id="ARBA00001913"/>
    </source>
</evidence>
<dbReference type="CDD" id="cd00030">
    <property type="entry name" value="C2"/>
    <property type="match status" value="2"/>
</dbReference>